<dbReference type="Pfam" id="PF13365">
    <property type="entry name" value="Trypsin_2"/>
    <property type="match status" value="1"/>
</dbReference>
<dbReference type="Gene3D" id="2.30.42.10">
    <property type="match status" value="1"/>
</dbReference>
<keyword evidence="2" id="KW-0645">Protease</keyword>
<dbReference type="eggNOG" id="KOG1320">
    <property type="taxonomic scope" value="Eukaryota"/>
</dbReference>
<keyword evidence="4" id="KW-0720">Serine protease</keyword>
<dbReference type="OMA" id="RRMAIEC"/>
<evidence type="ECO:0000256" key="1">
    <source>
        <dbReference type="ARBA" id="ARBA00010541"/>
    </source>
</evidence>
<dbReference type="InterPro" id="IPR001478">
    <property type="entry name" value="PDZ"/>
</dbReference>
<dbReference type="GO" id="GO:0006508">
    <property type="term" value="P:proteolysis"/>
    <property type="evidence" value="ECO:0007669"/>
    <property type="project" value="UniProtKB-KW"/>
</dbReference>
<evidence type="ECO:0000256" key="3">
    <source>
        <dbReference type="ARBA" id="ARBA00022801"/>
    </source>
</evidence>
<proteinExistence type="inferred from homology"/>
<dbReference type="SUPFAM" id="SSF50494">
    <property type="entry name" value="Trypsin-like serine proteases"/>
    <property type="match status" value="1"/>
</dbReference>
<dbReference type="STRING" id="296587.C1E8T4"/>
<keyword evidence="3" id="KW-0378">Hydrolase</keyword>
<dbReference type="SUPFAM" id="SSF50156">
    <property type="entry name" value="PDZ domain-like"/>
    <property type="match status" value="1"/>
</dbReference>
<evidence type="ECO:0000313" key="7">
    <source>
        <dbReference type="Proteomes" id="UP000002009"/>
    </source>
</evidence>
<protein>
    <recommendedName>
        <fullName evidence="5">PDZ domain-containing protein</fullName>
    </recommendedName>
</protein>
<feature type="non-terminal residue" evidence="6">
    <location>
        <position position="1"/>
    </location>
</feature>
<dbReference type="InterPro" id="IPR001940">
    <property type="entry name" value="Peptidase_S1C"/>
</dbReference>
<dbReference type="KEGG" id="mis:MICPUN_68908"/>
<dbReference type="FunFam" id="2.40.10.10:FF:000001">
    <property type="entry name" value="Periplasmic serine protease DegS"/>
    <property type="match status" value="1"/>
</dbReference>
<sequence>EVTPPIAPAEALTSLESGTVALFERCTRSVVNVVDVTVLSGKAMTSGAVVPEGNGTGFVWDSDGHVVTNWHVIGSILSQVPKGRDPGEVAKVTLEGADGRTKTFPATLVGAERSKDLAVLKVNAPKEYITPIARGKSDGVRVGQAVFAIGNPFGFDHTLTTGVVSGLGRTIQSQAGSLISGGIQTDAAINPGNSGGPLLDASGRLVGVNTAIFTSTGASAGVGFAIPVDLVQRVVPQLIEFGSVRLPSLNVTAADPNVGKQLGVKSQGVLVQAVPSGGEAAKAGLLATRRGLGGIVAGDVIVEADGRRVVTEGDLVAAVEAHQVGESVVLKVRRG</sequence>
<dbReference type="EMBL" id="CP001327">
    <property type="protein sequence ID" value="ACO64565.1"/>
    <property type="molecule type" value="Genomic_DNA"/>
</dbReference>
<name>C1E8T4_MICCC</name>
<dbReference type="InterPro" id="IPR036034">
    <property type="entry name" value="PDZ_sf"/>
</dbReference>
<dbReference type="Proteomes" id="UP000002009">
    <property type="component" value="Chromosome 6"/>
</dbReference>
<evidence type="ECO:0000256" key="4">
    <source>
        <dbReference type="ARBA" id="ARBA00022825"/>
    </source>
</evidence>
<evidence type="ECO:0000256" key="2">
    <source>
        <dbReference type="ARBA" id="ARBA00022670"/>
    </source>
</evidence>
<feature type="non-terminal residue" evidence="6">
    <location>
        <position position="335"/>
    </location>
</feature>
<evidence type="ECO:0000313" key="6">
    <source>
        <dbReference type="EMBL" id="ACO64565.1"/>
    </source>
</evidence>
<dbReference type="RefSeq" id="XP_002503307.1">
    <property type="nucleotide sequence ID" value="XM_002503261.1"/>
</dbReference>
<dbReference type="FunCoup" id="C1E8T4">
    <property type="interactions" value="526"/>
</dbReference>
<reference evidence="6 7" key="1">
    <citation type="journal article" date="2009" name="Science">
        <title>Green evolution and dynamic adaptations revealed by genomes of the marine picoeukaryotes Micromonas.</title>
        <authorList>
            <person name="Worden A.Z."/>
            <person name="Lee J.H."/>
            <person name="Mock T."/>
            <person name="Rouze P."/>
            <person name="Simmons M.P."/>
            <person name="Aerts A.L."/>
            <person name="Allen A.E."/>
            <person name="Cuvelier M.L."/>
            <person name="Derelle E."/>
            <person name="Everett M.V."/>
            <person name="Foulon E."/>
            <person name="Grimwood J."/>
            <person name="Gundlach H."/>
            <person name="Henrissat B."/>
            <person name="Napoli C."/>
            <person name="McDonald S.M."/>
            <person name="Parker M.S."/>
            <person name="Rombauts S."/>
            <person name="Salamov A."/>
            <person name="Von Dassow P."/>
            <person name="Badger J.H."/>
            <person name="Coutinho P.M."/>
            <person name="Demir E."/>
            <person name="Dubchak I."/>
            <person name="Gentemann C."/>
            <person name="Eikrem W."/>
            <person name="Gready J.E."/>
            <person name="John U."/>
            <person name="Lanier W."/>
            <person name="Lindquist E.A."/>
            <person name="Lucas S."/>
            <person name="Mayer K.F."/>
            <person name="Moreau H."/>
            <person name="Not F."/>
            <person name="Otillar R."/>
            <person name="Panaud O."/>
            <person name="Pangilinan J."/>
            <person name="Paulsen I."/>
            <person name="Piegu B."/>
            <person name="Poliakov A."/>
            <person name="Robbens S."/>
            <person name="Schmutz J."/>
            <person name="Toulza E."/>
            <person name="Wyss T."/>
            <person name="Zelensky A."/>
            <person name="Zhou K."/>
            <person name="Armbrust E.V."/>
            <person name="Bhattacharya D."/>
            <person name="Goodenough U.W."/>
            <person name="Van de Peer Y."/>
            <person name="Grigoriev I.V."/>
        </authorList>
    </citation>
    <scope>NUCLEOTIDE SEQUENCE [LARGE SCALE GENOMIC DNA]</scope>
    <source>
        <strain evidence="7">RCC299 / NOUM17</strain>
    </source>
</reference>
<dbReference type="Gene3D" id="2.40.10.10">
    <property type="entry name" value="Trypsin-like serine proteases"/>
    <property type="match status" value="2"/>
</dbReference>
<dbReference type="InterPro" id="IPR009003">
    <property type="entry name" value="Peptidase_S1_PA"/>
</dbReference>
<dbReference type="AlphaFoldDB" id="C1E8T4"/>
<accession>C1E8T4</accession>
<evidence type="ECO:0000259" key="5">
    <source>
        <dbReference type="PROSITE" id="PS50106"/>
    </source>
</evidence>
<dbReference type="InterPro" id="IPR051201">
    <property type="entry name" value="Chloro_Bact_Ser_Proteases"/>
</dbReference>
<dbReference type="OrthoDB" id="4217619at2759"/>
<dbReference type="PANTHER" id="PTHR43343">
    <property type="entry name" value="PEPTIDASE S12"/>
    <property type="match status" value="1"/>
</dbReference>
<dbReference type="PRINTS" id="PR00834">
    <property type="entry name" value="PROTEASES2C"/>
</dbReference>
<comment type="similarity">
    <text evidence="1">Belongs to the peptidase S1C family.</text>
</comment>
<dbReference type="InParanoid" id="C1E8T4"/>
<feature type="domain" description="PDZ" evidence="5">
    <location>
        <begin position="250"/>
        <end position="335"/>
    </location>
</feature>
<dbReference type="Pfam" id="PF13180">
    <property type="entry name" value="PDZ_2"/>
    <property type="match status" value="1"/>
</dbReference>
<dbReference type="InterPro" id="IPR043504">
    <property type="entry name" value="Peptidase_S1_PA_chymotrypsin"/>
</dbReference>
<dbReference type="GO" id="GO:0004252">
    <property type="term" value="F:serine-type endopeptidase activity"/>
    <property type="evidence" value="ECO:0007669"/>
    <property type="project" value="InterPro"/>
</dbReference>
<dbReference type="PROSITE" id="PS50106">
    <property type="entry name" value="PDZ"/>
    <property type="match status" value="1"/>
</dbReference>
<dbReference type="PANTHER" id="PTHR43343:SF3">
    <property type="entry name" value="PROTEASE DO-LIKE 8, CHLOROPLASTIC"/>
    <property type="match status" value="1"/>
</dbReference>
<organism evidence="6 7">
    <name type="scientific">Micromonas commoda (strain RCC299 / NOUM17 / CCMP2709)</name>
    <name type="common">Picoplanktonic green alga</name>
    <dbReference type="NCBI Taxonomy" id="296587"/>
    <lineage>
        <taxon>Eukaryota</taxon>
        <taxon>Viridiplantae</taxon>
        <taxon>Chlorophyta</taxon>
        <taxon>Mamiellophyceae</taxon>
        <taxon>Mamiellales</taxon>
        <taxon>Mamiellaceae</taxon>
        <taxon>Micromonas</taxon>
    </lineage>
</organism>
<gene>
    <name evidence="6" type="ORF">MICPUN_68908</name>
</gene>
<keyword evidence="7" id="KW-1185">Reference proteome</keyword>
<dbReference type="GeneID" id="8244241"/>